<dbReference type="PANTHER" id="PTHR33991:SF1">
    <property type="entry name" value="DNA REPAIR PROTEIN RECO"/>
    <property type="match status" value="1"/>
</dbReference>
<dbReference type="Gene3D" id="2.40.50.140">
    <property type="entry name" value="Nucleic acid-binding proteins"/>
    <property type="match status" value="1"/>
</dbReference>
<dbReference type="KEGG" id="esj:SJ05684_c07270"/>
<accession>A0A249P8C6</accession>
<gene>
    <name evidence="7" type="primary">recO</name>
    <name evidence="9" type="ORF">SJ05684_c07270</name>
</gene>
<dbReference type="GO" id="GO:0006310">
    <property type="term" value="P:DNA recombination"/>
    <property type="evidence" value="ECO:0007669"/>
    <property type="project" value="UniProtKB-UniRule"/>
</dbReference>
<feature type="domain" description="DNA replication/recombination mediator RecO N-terminal" evidence="8">
    <location>
        <begin position="13"/>
        <end position="83"/>
    </location>
</feature>
<keyword evidence="10" id="KW-1185">Reference proteome</keyword>
<dbReference type="HAMAP" id="MF_00201">
    <property type="entry name" value="RecO"/>
    <property type="match status" value="1"/>
</dbReference>
<evidence type="ECO:0000256" key="2">
    <source>
        <dbReference type="ARBA" id="ARBA00021310"/>
    </source>
</evidence>
<dbReference type="InterPro" id="IPR042242">
    <property type="entry name" value="RecO_C"/>
</dbReference>
<dbReference type="GO" id="GO:0006302">
    <property type="term" value="P:double-strand break repair"/>
    <property type="evidence" value="ECO:0007669"/>
    <property type="project" value="TreeGrafter"/>
</dbReference>
<dbReference type="InterPro" id="IPR012340">
    <property type="entry name" value="NA-bd_OB-fold"/>
</dbReference>
<dbReference type="STRING" id="716928.GCA_000261485_02117"/>
<dbReference type="InterPro" id="IPR022572">
    <property type="entry name" value="DNA_rep/recomb_RecO_N"/>
</dbReference>
<dbReference type="NCBIfam" id="TIGR00613">
    <property type="entry name" value="reco"/>
    <property type="match status" value="1"/>
</dbReference>
<evidence type="ECO:0000259" key="8">
    <source>
        <dbReference type="Pfam" id="PF11967"/>
    </source>
</evidence>
<evidence type="ECO:0000256" key="6">
    <source>
        <dbReference type="ARBA" id="ARBA00033409"/>
    </source>
</evidence>
<reference evidence="9 10" key="1">
    <citation type="submission" date="2017-08" db="EMBL/GenBank/DDBJ databases">
        <title>Multipartite genome sequences of Sinorhizobium species nodulating soybeans.</title>
        <authorList>
            <person name="Tian C.F."/>
        </authorList>
    </citation>
    <scope>NUCLEOTIDE SEQUENCE [LARGE SCALE GENOMIC DNA]</scope>
    <source>
        <strain evidence="9 10">CCBAU 05684</strain>
    </source>
</reference>
<keyword evidence="3 7" id="KW-0227">DNA damage</keyword>
<dbReference type="InterPro" id="IPR003717">
    <property type="entry name" value="RecO"/>
</dbReference>
<dbReference type="EMBL" id="CP023067">
    <property type="protein sequence ID" value="ASY62190.1"/>
    <property type="molecule type" value="Genomic_DNA"/>
</dbReference>
<dbReference type="Pfam" id="PF11967">
    <property type="entry name" value="RecO_N"/>
    <property type="match status" value="1"/>
</dbReference>
<protein>
    <recommendedName>
        <fullName evidence="2 7">DNA repair protein RecO</fullName>
    </recommendedName>
    <alternativeName>
        <fullName evidence="6 7">Recombination protein O</fullName>
    </alternativeName>
</protein>
<dbReference type="AlphaFoldDB" id="A0A249P8C6"/>
<comment type="similarity">
    <text evidence="1 7">Belongs to the RecO family.</text>
</comment>
<comment type="function">
    <text evidence="7">Involved in DNA repair and RecF pathway recombination.</text>
</comment>
<dbReference type="GO" id="GO:0043590">
    <property type="term" value="C:bacterial nucleoid"/>
    <property type="evidence" value="ECO:0007669"/>
    <property type="project" value="TreeGrafter"/>
</dbReference>
<organism evidence="9 10">
    <name type="scientific">Sinorhizobium sojae CCBAU 05684</name>
    <dbReference type="NCBI Taxonomy" id="716928"/>
    <lineage>
        <taxon>Bacteria</taxon>
        <taxon>Pseudomonadati</taxon>
        <taxon>Pseudomonadota</taxon>
        <taxon>Alphaproteobacteria</taxon>
        <taxon>Hyphomicrobiales</taxon>
        <taxon>Rhizobiaceae</taxon>
        <taxon>Sinorhizobium/Ensifer group</taxon>
        <taxon>Sinorhizobium</taxon>
    </lineage>
</organism>
<evidence type="ECO:0000313" key="10">
    <source>
        <dbReference type="Proteomes" id="UP000217211"/>
    </source>
</evidence>
<name>A0A249P8C6_9HYPH</name>
<dbReference type="PANTHER" id="PTHR33991">
    <property type="entry name" value="DNA REPAIR PROTEIN RECO"/>
    <property type="match status" value="1"/>
</dbReference>
<evidence type="ECO:0000256" key="3">
    <source>
        <dbReference type="ARBA" id="ARBA00022763"/>
    </source>
</evidence>
<dbReference type="eggNOG" id="COG1381">
    <property type="taxonomic scope" value="Bacteria"/>
</dbReference>
<evidence type="ECO:0000256" key="4">
    <source>
        <dbReference type="ARBA" id="ARBA00023172"/>
    </source>
</evidence>
<evidence type="ECO:0000256" key="1">
    <source>
        <dbReference type="ARBA" id="ARBA00007452"/>
    </source>
</evidence>
<dbReference type="SUPFAM" id="SSF50249">
    <property type="entry name" value="Nucleic acid-binding proteins"/>
    <property type="match status" value="1"/>
</dbReference>
<evidence type="ECO:0000313" key="9">
    <source>
        <dbReference type="EMBL" id="ASY62190.1"/>
    </source>
</evidence>
<keyword evidence="4 7" id="KW-0233">DNA recombination</keyword>
<dbReference type="Proteomes" id="UP000217211">
    <property type="component" value="Chromosome"/>
</dbReference>
<evidence type="ECO:0000256" key="5">
    <source>
        <dbReference type="ARBA" id="ARBA00023204"/>
    </source>
</evidence>
<dbReference type="SUPFAM" id="SSF57863">
    <property type="entry name" value="ArfGap/RecO-like zinc finger"/>
    <property type="match status" value="1"/>
</dbReference>
<keyword evidence="5 7" id="KW-0234">DNA repair</keyword>
<evidence type="ECO:0000256" key="7">
    <source>
        <dbReference type="HAMAP-Rule" id="MF_00201"/>
    </source>
</evidence>
<proteinExistence type="inferred from homology"/>
<dbReference type="InterPro" id="IPR037278">
    <property type="entry name" value="ARFGAP/RecO"/>
</dbReference>
<dbReference type="Gene3D" id="1.20.1440.120">
    <property type="entry name" value="Recombination protein O, C-terminal domain"/>
    <property type="match status" value="1"/>
</dbReference>
<dbReference type="Pfam" id="PF02565">
    <property type="entry name" value="RecO_C"/>
    <property type="match status" value="1"/>
</dbReference>
<sequence>MIGFAPRVYAISMQWSDQAIILGIRRHGESSVIAEVMTSGHGRHLGLVRGGRSRSMQPVLQPGNSVEVTWRARLDEHLGEFRVEPMQLRAARLMEAAISVYGIQALGALLRLLPERDPHPHLYEALAVIVDHLQDPADAGELFVRFELAVLNDLGFGLDLSECAATGRRDELVYVSPKSGRAVSSDAGAPYAERMLALPAFLSGSRNAADHDGLAAAFRLTAHFLNRHVYEPRGIDASSARDGFVQATLKAFREAPKSAPQIVPPVG</sequence>